<evidence type="ECO:0000256" key="2">
    <source>
        <dbReference type="HAMAP-Rule" id="MF_01925"/>
    </source>
</evidence>
<evidence type="ECO:0000259" key="5">
    <source>
        <dbReference type="Pfam" id="PF14748"/>
    </source>
</evidence>
<dbReference type="PANTHER" id="PTHR11645">
    <property type="entry name" value="PYRROLINE-5-CARBOXYLATE REDUCTASE"/>
    <property type="match status" value="1"/>
</dbReference>
<organism evidence="6 7">
    <name type="scientific">Bacillus bruguierae</name>
    <dbReference type="NCBI Taxonomy" id="3127667"/>
    <lineage>
        <taxon>Bacteria</taxon>
        <taxon>Bacillati</taxon>
        <taxon>Bacillota</taxon>
        <taxon>Bacilli</taxon>
        <taxon>Bacillales</taxon>
        <taxon>Bacillaceae</taxon>
        <taxon>Bacillus</taxon>
    </lineage>
</organism>
<dbReference type="EMBL" id="JBAWSX010000015">
    <property type="protein sequence ID" value="MEI4803577.1"/>
    <property type="molecule type" value="Genomic_DNA"/>
</dbReference>
<dbReference type="Pfam" id="PF14748">
    <property type="entry name" value="P5CR_dimer"/>
    <property type="match status" value="1"/>
</dbReference>
<dbReference type="SUPFAM" id="SSF51735">
    <property type="entry name" value="NAD(P)-binding Rossmann-fold domains"/>
    <property type="match status" value="1"/>
</dbReference>
<comment type="similarity">
    <text evidence="1 2">Belongs to the pyrroline-5-carboxylate reductase family.</text>
</comment>
<name>A0ABU8FLK8_9BACI</name>
<sequence>MQKKQRVLFIGAGRMAEALFAGLLHTSKEHIAEIVVSNQRNQERLTELHEKYAVSTTTDWKQYAADVDVIVLAMPPEAHEQLLTELSPLVSNQFIVTVAAGIGPSYLESKLPKGAAVAWIMPNTAATIGKSISLYTAGSFVSKGHLEILQMLVKGIGDAQLCTEEEIHQLTAVTGSAPAFLYYFAESLIEATKRYGIDEITAKHLVIKMITGSASMLESENNPAMLREQVTTPGGATAAGLKVLYENNFMNMIQEAIEATNKKASGKTIQL</sequence>
<dbReference type="NCBIfam" id="TIGR00112">
    <property type="entry name" value="proC"/>
    <property type="match status" value="1"/>
</dbReference>
<protein>
    <recommendedName>
        <fullName evidence="2 3">Pyrroline-5-carboxylate reductase</fullName>
        <shortName evidence="2">P5C reductase</shortName>
        <shortName evidence="2">P5CR</shortName>
        <ecNumber evidence="2 3">1.5.1.2</ecNumber>
    </recommendedName>
    <alternativeName>
        <fullName evidence="2">PCA reductase</fullName>
    </alternativeName>
</protein>
<dbReference type="InterPro" id="IPR028939">
    <property type="entry name" value="P5C_Rdtase_cat_N"/>
</dbReference>
<proteinExistence type="inferred from homology"/>
<dbReference type="Proteomes" id="UP001372526">
    <property type="component" value="Unassembled WGS sequence"/>
</dbReference>
<dbReference type="EC" id="1.5.1.2" evidence="2 3"/>
<dbReference type="PANTHER" id="PTHR11645:SF49">
    <property type="entry name" value="PYRROLINE-5-CARBOXYLATE REDUCTASE 1"/>
    <property type="match status" value="1"/>
</dbReference>
<evidence type="ECO:0000313" key="6">
    <source>
        <dbReference type="EMBL" id="MEI4803577.1"/>
    </source>
</evidence>
<dbReference type="RefSeq" id="WP_336473902.1">
    <property type="nucleotide sequence ID" value="NZ_JBAWSX010000015.1"/>
</dbReference>
<feature type="domain" description="Pyrroline-5-carboxylate reductase catalytic N-terminal" evidence="4">
    <location>
        <begin position="7"/>
        <end position="101"/>
    </location>
</feature>
<dbReference type="SUPFAM" id="SSF48179">
    <property type="entry name" value="6-phosphogluconate dehydrogenase C-terminal domain-like"/>
    <property type="match status" value="1"/>
</dbReference>
<keyword evidence="2 6" id="KW-0560">Oxidoreductase</keyword>
<keyword evidence="7" id="KW-1185">Reference proteome</keyword>
<dbReference type="HAMAP" id="MF_01925">
    <property type="entry name" value="P5C_reductase"/>
    <property type="match status" value="1"/>
</dbReference>
<dbReference type="Pfam" id="PF03807">
    <property type="entry name" value="F420_oxidored"/>
    <property type="match status" value="1"/>
</dbReference>
<dbReference type="Gene3D" id="3.40.50.720">
    <property type="entry name" value="NAD(P)-binding Rossmann-like Domain"/>
    <property type="match status" value="1"/>
</dbReference>
<comment type="subcellular location">
    <subcellularLocation>
        <location evidence="2">Cytoplasm</location>
    </subcellularLocation>
</comment>
<keyword evidence="2" id="KW-0028">Amino-acid biosynthesis</keyword>
<evidence type="ECO:0000259" key="4">
    <source>
        <dbReference type="Pfam" id="PF03807"/>
    </source>
</evidence>
<dbReference type="PIRSF" id="PIRSF000193">
    <property type="entry name" value="Pyrrol-5-carb_rd"/>
    <property type="match status" value="1"/>
</dbReference>
<comment type="caution">
    <text evidence="6">The sequence shown here is derived from an EMBL/GenBank/DDBJ whole genome shotgun (WGS) entry which is preliminary data.</text>
</comment>
<gene>
    <name evidence="2 6" type="primary">proC</name>
    <name evidence="6" type="ORF">WAZ07_20405</name>
</gene>
<evidence type="ECO:0000256" key="1">
    <source>
        <dbReference type="ARBA" id="ARBA00005525"/>
    </source>
</evidence>
<dbReference type="InterPro" id="IPR029036">
    <property type="entry name" value="P5CR_dimer"/>
</dbReference>
<evidence type="ECO:0000313" key="7">
    <source>
        <dbReference type="Proteomes" id="UP001372526"/>
    </source>
</evidence>
<accession>A0ABU8FLK8</accession>
<dbReference type="InterPro" id="IPR036291">
    <property type="entry name" value="NAD(P)-bd_dom_sf"/>
</dbReference>
<dbReference type="InterPro" id="IPR008927">
    <property type="entry name" value="6-PGluconate_DH-like_C_sf"/>
</dbReference>
<dbReference type="Gene3D" id="1.10.3730.10">
    <property type="entry name" value="ProC C-terminal domain-like"/>
    <property type="match status" value="1"/>
</dbReference>
<evidence type="ECO:0000256" key="3">
    <source>
        <dbReference type="NCBIfam" id="TIGR00112"/>
    </source>
</evidence>
<keyword evidence="2" id="KW-0963">Cytoplasm</keyword>
<comment type="catalytic activity">
    <reaction evidence="2">
        <text>L-proline + NAD(+) = (S)-1-pyrroline-5-carboxylate + NADH + 2 H(+)</text>
        <dbReference type="Rhea" id="RHEA:14105"/>
        <dbReference type="ChEBI" id="CHEBI:15378"/>
        <dbReference type="ChEBI" id="CHEBI:17388"/>
        <dbReference type="ChEBI" id="CHEBI:57540"/>
        <dbReference type="ChEBI" id="CHEBI:57945"/>
        <dbReference type="ChEBI" id="CHEBI:60039"/>
        <dbReference type="EC" id="1.5.1.2"/>
    </reaction>
</comment>
<feature type="domain" description="Pyrroline-5-carboxylate reductase dimerisation" evidence="5">
    <location>
        <begin position="164"/>
        <end position="265"/>
    </location>
</feature>
<dbReference type="GO" id="GO:0004735">
    <property type="term" value="F:pyrroline-5-carboxylate reductase activity"/>
    <property type="evidence" value="ECO:0007669"/>
    <property type="project" value="UniProtKB-EC"/>
</dbReference>
<dbReference type="InterPro" id="IPR000304">
    <property type="entry name" value="Pyrroline-COOH_reductase"/>
</dbReference>
<keyword evidence="2" id="KW-0641">Proline biosynthesis</keyword>
<comment type="pathway">
    <text evidence="2">Amino-acid biosynthesis; L-proline biosynthesis; L-proline from L-glutamate 5-semialdehyde: step 1/1.</text>
</comment>
<comment type="catalytic activity">
    <reaction evidence="2">
        <text>L-proline + NADP(+) = (S)-1-pyrroline-5-carboxylate + NADPH + 2 H(+)</text>
        <dbReference type="Rhea" id="RHEA:14109"/>
        <dbReference type="ChEBI" id="CHEBI:15378"/>
        <dbReference type="ChEBI" id="CHEBI:17388"/>
        <dbReference type="ChEBI" id="CHEBI:57783"/>
        <dbReference type="ChEBI" id="CHEBI:58349"/>
        <dbReference type="ChEBI" id="CHEBI:60039"/>
        <dbReference type="EC" id="1.5.1.2"/>
    </reaction>
</comment>
<reference evidence="6 7" key="1">
    <citation type="submission" date="2024-01" db="EMBL/GenBank/DDBJ databases">
        <title>Seven novel Bacillus-like species.</title>
        <authorList>
            <person name="Liu G."/>
        </authorList>
    </citation>
    <scope>NUCLEOTIDE SEQUENCE [LARGE SCALE GENOMIC DNA]</scope>
    <source>
        <strain evidence="6 7">FJAT-51639</strain>
    </source>
</reference>
<comment type="function">
    <text evidence="2">Catalyzes the reduction of 1-pyrroline-5-carboxylate (PCA) to L-proline.</text>
</comment>
<keyword evidence="2" id="KW-0521">NADP</keyword>